<dbReference type="InterPro" id="IPR035897">
    <property type="entry name" value="Toll_tir_struct_dom_sf"/>
</dbReference>
<dbReference type="Gene3D" id="3.40.50.300">
    <property type="entry name" value="P-loop containing nucleotide triphosphate hydrolases"/>
    <property type="match status" value="1"/>
</dbReference>
<proteinExistence type="predicted"/>
<feature type="domain" description="TIR" evidence="1">
    <location>
        <begin position="12"/>
        <end position="176"/>
    </location>
</feature>
<dbReference type="SUPFAM" id="SSF52540">
    <property type="entry name" value="P-loop containing nucleoside triphosphate hydrolases"/>
    <property type="match status" value="1"/>
</dbReference>
<evidence type="ECO:0000313" key="2">
    <source>
        <dbReference type="EMBL" id="MED6114848.1"/>
    </source>
</evidence>
<dbReference type="SUPFAM" id="SSF52200">
    <property type="entry name" value="Toll/Interleukin receptor TIR domain"/>
    <property type="match status" value="1"/>
</dbReference>
<feature type="non-terminal residue" evidence="2">
    <location>
        <position position="350"/>
    </location>
</feature>
<dbReference type="Pfam" id="PF00931">
    <property type="entry name" value="NB-ARC"/>
    <property type="match status" value="1"/>
</dbReference>
<dbReference type="InterPro" id="IPR002182">
    <property type="entry name" value="NB-ARC"/>
</dbReference>
<evidence type="ECO:0000259" key="1">
    <source>
        <dbReference type="PROSITE" id="PS50104"/>
    </source>
</evidence>
<dbReference type="InterPro" id="IPR000157">
    <property type="entry name" value="TIR_dom"/>
</dbReference>
<keyword evidence="3" id="KW-1185">Reference proteome</keyword>
<organism evidence="2 3">
    <name type="scientific">Stylosanthes scabra</name>
    <dbReference type="NCBI Taxonomy" id="79078"/>
    <lineage>
        <taxon>Eukaryota</taxon>
        <taxon>Viridiplantae</taxon>
        <taxon>Streptophyta</taxon>
        <taxon>Embryophyta</taxon>
        <taxon>Tracheophyta</taxon>
        <taxon>Spermatophyta</taxon>
        <taxon>Magnoliopsida</taxon>
        <taxon>eudicotyledons</taxon>
        <taxon>Gunneridae</taxon>
        <taxon>Pentapetalae</taxon>
        <taxon>rosids</taxon>
        <taxon>fabids</taxon>
        <taxon>Fabales</taxon>
        <taxon>Fabaceae</taxon>
        <taxon>Papilionoideae</taxon>
        <taxon>50 kb inversion clade</taxon>
        <taxon>dalbergioids sensu lato</taxon>
        <taxon>Dalbergieae</taxon>
        <taxon>Pterocarpus clade</taxon>
        <taxon>Stylosanthes</taxon>
    </lineage>
</organism>
<sequence length="350" mass="39699">MANQASTSEIRTNYDVFLSFRGEDTRHGFTGHLYDALCRHGVNTFRDDENLRTGETIGPQLVQSIQDSKVSIIVFSTKYAASPWCLDELVHILHCHRERNQLVFLVFYKVDPSDVRHQKNTYKEAMDAHEKRFGSDKVKKWKDALTKISNKSGFHLKQGYEFTFIQEIVSEVVTHIPPRPLHIEDDMIGLQTRVAQVKFNLYHHCQGFIDGKPEFICYYCNHTMLGIVGIGGSGKTTLAKALYNSICNQFEGACFLSNVRKISNQEGGLSCLQQRLLSQLHVESKKGASCVEEGIAMIKEKLQGKNVLIVLDDVDNIEQLQALAGKCDWFSWKTRIIITTRDKSLLTAHG</sequence>
<dbReference type="EMBL" id="JASCZI010001371">
    <property type="protein sequence ID" value="MED6114848.1"/>
    <property type="molecule type" value="Genomic_DNA"/>
</dbReference>
<reference evidence="2 3" key="1">
    <citation type="journal article" date="2023" name="Plants (Basel)">
        <title>Bridging the Gap: Combining Genomics and Transcriptomics Approaches to Understand Stylosanthes scabra, an Orphan Legume from the Brazilian Caatinga.</title>
        <authorList>
            <person name="Ferreira-Neto J.R.C."/>
            <person name="da Silva M.D."/>
            <person name="Binneck E."/>
            <person name="de Melo N.F."/>
            <person name="da Silva R.H."/>
            <person name="de Melo A.L.T.M."/>
            <person name="Pandolfi V."/>
            <person name="Bustamante F.O."/>
            <person name="Brasileiro-Vidal A.C."/>
            <person name="Benko-Iseppon A.M."/>
        </authorList>
    </citation>
    <scope>NUCLEOTIDE SEQUENCE [LARGE SCALE GENOMIC DNA]</scope>
    <source>
        <tissue evidence="2">Leaves</tissue>
    </source>
</reference>
<dbReference type="InterPro" id="IPR044974">
    <property type="entry name" value="Disease_R_plants"/>
</dbReference>
<name>A0ABU6QSK7_9FABA</name>
<dbReference type="PROSITE" id="PS50104">
    <property type="entry name" value="TIR"/>
    <property type="match status" value="1"/>
</dbReference>
<dbReference type="PANTHER" id="PTHR11017:SF587">
    <property type="entry name" value="NB-ARC DOMAIN PROTEIN"/>
    <property type="match status" value="1"/>
</dbReference>
<evidence type="ECO:0000313" key="3">
    <source>
        <dbReference type="Proteomes" id="UP001341840"/>
    </source>
</evidence>
<dbReference type="SMART" id="SM00255">
    <property type="entry name" value="TIR"/>
    <property type="match status" value="1"/>
</dbReference>
<dbReference type="PANTHER" id="PTHR11017">
    <property type="entry name" value="LEUCINE-RICH REPEAT-CONTAINING PROTEIN"/>
    <property type="match status" value="1"/>
</dbReference>
<comment type="caution">
    <text evidence="2">The sequence shown here is derived from an EMBL/GenBank/DDBJ whole genome shotgun (WGS) entry which is preliminary data.</text>
</comment>
<dbReference type="Gene3D" id="3.40.50.10140">
    <property type="entry name" value="Toll/interleukin-1 receptor homology (TIR) domain"/>
    <property type="match status" value="1"/>
</dbReference>
<dbReference type="Pfam" id="PF01582">
    <property type="entry name" value="TIR"/>
    <property type="match status" value="1"/>
</dbReference>
<dbReference type="Proteomes" id="UP001341840">
    <property type="component" value="Unassembled WGS sequence"/>
</dbReference>
<gene>
    <name evidence="2" type="ORF">PIB30_084452</name>
</gene>
<accession>A0ABU6QSK7</accession>
<dbReference type="InterPro" id="IPR027417">
    <property type="entry name" value="P-loop_NTPase"/>
</dbReference>
<dbReference type="PRINTS" id="PR00364">
    <property type="entry name" value="DISEASERSIST"/>
</dbReference>
<protein>
    <recommendedName>
        <fullName evidence="1">TIR domain-containing protein</fullName>
    </recommendedName>
</protein>